<gene>
    <name evidence="1" type="ORF">I3679_003745</name>
</gene>
<reference evidence="1" key="1">
    <citation type="submission" date="2021-05" db="EMBL/GenBank/DDBJ databases">
        <title>First report of NDM-5 and VEB-6 producing Proteus mirabilis isolated from blood of a sepsis patient in Kolkata, India.</title>
        <authorList>
            <person name="Halder G."/>
            <person name="Chaudhuri B."/>
            <person name="Dutta S."/>
        </authorList>
    </citation>
    <scope>NUCLEOTIDE SEQUENCE [LARGE SCALE GENOMIC DNA]</scope>
    <source>
        <strain evidence="1">7049</strain>
    </source>
</reference>
<comment type="caution">
    <text evidence="1">The sequence shown here is derived from an EMBL/GenBank/DDBJ whole genome shotgun (WGS) entry which is preliminary data.</text>
</comment>
<evidence type="ECO:0000313" key="1">
    <source>
        <dbReference type="EMBL" id="MEY2343741.1"/>
    </source>
</evidence>
<dbReference type="AlphaFoldDB" id="A0ABD5LT33"/>
<protein>
    <recommendedName>
        <fullName evidence="2">Phage protein</fullName>
    </recommendedName>
</protein>
<accession>A0ABD5LT33</accession>
<organism evidence="1">
    <name type="scientific">Proteus mirabilis</name>
    <dbReference type="NCBI Taxonomy" id="584"/>
    <lineage>
        <taxon>Bacteria</taxon>
        <taxon>Pseudomonadati</taxon>
        <taxon>Pseudomonadota</taxon>
        <taxon>Gammaproteobacteria</taxon>
        <taxon>Enterobacterales</taxon>
        <taxon>Morganellaceae</taxon>
        <taxon>Proteus</taxon>
    </lineage>
</organism>
<dbReference type="EMBL" id="JADQCH020000001">
    <property type="protein sequence ID" value="MEY2343741.1"/>
    <property type="molecule type" value="Genomic_DNA"/>
</dbReference>
<name>A0ABD5LT33_PROMI</name>
<sequence length="85" mass="9762">MDNNLREIECELAALKIVTKSLLCALNDKQRRDMLGNISLVIEDTSSRYPHHNEVINLTEQYVKKTYPSINSLYDFNGFPTNLTS</sequence>
<evidence type="ECO:0008006" key="2">
    <source>
        <dbReference type="Google" id="ProtNLM"/>
    </source>
</evidence>
<proteinExistence type="predicted"/>